<dbReference type="Proteomes" id="UP001140087">
    <property type="component" value="Unassembled WGS sequence"/>
</dbReference>
<accession>A0ACC1L5K4</accession>
<proteinExistence type="predicted"/>
<dbReference type="EMBL" id="JANBUN010000704">
    <property type="protein sequence ID" value="KAJ2801857.1"/>
    <property type="molecule type" value="Genomic_DNA"/>
</dbReference>
<protein>
    <submittedName>
        <fullName evidence="1">Uncharacterized protein</fullName>
    </submittedName>
</protein>
<evidence type="ECO:0000313" key="2">
    <source>
        <dbReference type="Proteomes" id="UP001140087"/>
    </source>
</evidence>
<gene>
    <name evidence="1" type="ORF">H4R21_002639</name>
</gene>
<reference evidence="1" key="1">
    <citation type="submission" date="2022-07" db="EMBL/GenBank/DDBJ databases">
        <title>Phylogenomic reconstructions and comparative analyses of Kickxellomycotina fungi.</title>
        <authorList>
            <person name="Reynolds N.K."/>
            <person name="Stajich J.E."/>
            <person name="Barry K."/>
            <person name="Grigoriev I.V."/>
            <person name="Crous P."/>
            <person name="Smith M.E."/>
        </authorList>
    </citation>
    <scope>NUCLEOTIDE SEQUENCE</scope>
    <source>
        <strain evidence="1">BCRC 34780</strain>
    </source>
</reference>
<name>A0ACC1L5K4_9FUNG</name>
<organism evidence="1 2">
    <name type="scientific">Coemansia helicoidea</name>
    <dbReference type="NCBI Taxonomy" id="1286919"/>
    <lineage>
        <taxon>Eukaryota</taxon>
        <taxon>Fungi</taxon>
        <taxon>Fungi incertae sedis</taxon>
        <taxon>Zoopagomycota</taxon>
        <taxon>Kickxellomycotina</taxon>
        <taxon>Kickxellomycetes</taxon>
        <taxon>Kickxellales</taxon>
        <taxon>Kickxellaceae</taxon>
        <taxon>Coemansia</taxon>
    </lineage>
</organism>
<sequence length="377" mass="38764">MPVLSSFSQLPASAVSAAGAVVSSSTPSSATATAPKPKKLVRRPARDKTAAAVPASVHAPAPVSAATKLRKLLRRPARDAAPVPAPAPTPAATPAAPPAHSPSDLEAPKRVHWRVPDDAAEPAPTPAAAVQATSPTSSLAPAKSLRSARTGAFAEPAVCSQDPIRAPRGSNADKAAAQATLAAARQNLQEQLRARSKRPARKVSLRRQAMANNIASELVAAGCRNVALQERLRSEAEVQALRSQAEIQALRDELAAERRRNISLQSANEKLKAAMAAATSSTAVETAPTRTVAKAPVVPSPVSARAALARRLRRLVQAVGAARKVPALGVEARPSRSGSEHSLAETLVGADAGCSAAEPKTALPVTEIAARSPHQSL</sequence>
<comment type="caution">
    <text evidence="1">The sequence shown here is derived from an EMBL/GenBank/DDBJ whole genome shotgun (WGS) entry which is preliminary data.</text>
</comment>
<evidence type="ECO:0000313" key="1">
    <source>
        <dbReference type="EMBL" id="KAJ2801857.1"/>
    </source>
</evidence>
<keyword evidence="2" id="KW-1185">Reference proteome</keyword>